<name>A0A7C9A5S0_OPUST</name>
<evidence type="ECO:0000259" key="1">
    <source>
        <dbReference type="PROSITE" id="PS50011"/>
    </source>
</evidence>
<dbReference type="AlphaFoldDB" id="A0A7C9A5S0"/>
<accession>A0A7C9A5S0</accession>
<dbReference type="Gene3D" id="1.10.510.10">
    <property type="entry name" value="Transferase(Phosphotransferase) domain 1"/>
    <property type="match status" value="1"/>
</dbReference>
<dbReference type="EMBL" id="GISG01205884">
    <property type="protein sequence ID" value="MBA4660039.1"/>
    <property type="molecule type" value="Transcribed_RNA"/>
</dbReference>
<protein>
    <submittedName>
        <fullName evidence="2">Dual-specificity kinase</fullName>
        <ecNumber evidence="2">2.7.12.1</ecNumber>
    </submittedName>
</protein>
<keyword evidence="2" id="KW-0418">Kinase</keyword>
<dbReference type="PRINTS" id="PR00109">
    <property type="entry name" value="TYRKINASE"/>
</dbReference>
<dbReference type="PROSITE" id="PS50011">
    <property type="entry name" value="PROTEIN_KINASE_DOM"/>
    <property type="match status" value="1"/>
</dbReference>
<evidence type="ECO:0000313" key="2">
    <source>
        <dbReference type="EMBL" id="MBA4660039.1"/>
    </source>
</evidence>
<dbReference type="SMART" id="SM00220">
    <property type="entry name" value="S_TKc"/>
    <property type="match status" value="1"/>
</dbReference>
<dbReference type="EC" id="2.7.12.1" evidence="2"/>
<dbReference type="EMBL" id="GISG01205886">
    <property type="protein sequence ID" value="MBA4660041.1"/>
    <property type="molecule type" value="Transcribed_RNA"/>
</dbReference>
<dbReference type="InterPro" id="IPR008271">
    <property type="entry name" value="Ser/Thr_kinase_AS"/>
</dbReference>
<dbReference type="GO" id="GO:0005524">
    <property type="term" value="F:ATP binding"/>
    <property type="evidence" value="ECO:0007669"/>
    <property type="project" value="InterPro"/>
</dbReference>
<dbReference type="EMBL" id="GISG01205882">
    <property type="protein sequence ID" value="MBA4660038.1"/>
    <property type="molecule type" value="Transcribed_RNA"/>
</dbReference>
<keyword evidence="2" id="KW-0808">Transferase</keyword>
<sequence length="375" mass="42317">MANNNELNEEEFKDAVVSSSCQYTPGLVLQLEEADMGTKQSVVEMFTDHFLIDLDYLVIGPMISDGHYSIVYSGWYKSQPVAIKTVMPDNTAAVSPERRAKFAKEALMLSKVKHDNIVEFIGAAVEPTMVIVTELMGGGTLQKYLWGLRPNLLDLKLAIKFALDISCAMEYLHSIGVIHRDLKPANLLLTNDLKKIKVADFGLATEDTEREKTVEAGTYRWMAPELFNVEALRKGEKKYYDHKVDIYSFSLVLWELLTNETPFKGRNTMLVAYAVANNLRPSVENIPQSIVPLLVSCWSEDPTNRPEFSEIRAFLEKFHQSLCSEESKPISIEQSEEGGHEVGNSERAECEINKTIKTRMRKPGCLLRCLSCSYN</sequence>
<dbReference type="InterPro" id="IPR001245">
    <property type="entry name" value="Ser-Thr/Tyr_kinase_cat_dom"/>
</dbReference>
<dbReference type="Pfam" id="PF07714">
    <property type="entry name" value="PK_Tyr_Ser-Thr"/>
    <property type="match status" value="1"/>
</dbReference>
<dbReference type="InterPro" id="IPR011009">
    <property type="entry name" value="Kinase-like_dom_sf"/>
</dbReference>
<reference evidence="2" key="2">
    <citation type="submission" date="2020-07" db="EMBL/GenBank/DDBJ databases">
        <authorList>
            <person name="Vera ALvarez R."/>
            <person name="Arias-Moreno D.M."/>
            <person name="Jimenez-Jacinto V."/>
            <person name="Jimenez-Bremont J.F."/>
            <person name="Swaminathan K."/>
            <person name="Moose S.P."/>
            <person name="Guerrero-Gonzalez M.L."/>
            <person name="Marino-Ramirez L."/>
            <person name="Landsman D."/>
            <person name="Rodriguez-Kessler M."/>
            <person name="Delgado-Sanchez P."/>
        </authorList>
    </citation>
    <scope>NUCLEOTIDE SEQUENCE</scope>
    <source>
        <tissue evidence="2">Cladode</tissue>
    </source>
</reference>
<dbReference type="SUPFAM" id="SSF56112">
    <property type="entry name" value="Protein kinase-like (PK-like)"/>
    <property type="match status" value="1"/>
</dbReference>
<reference evidence="2" key="1">
    <citation type="journal article" date="2013" name="J. Plant Res.">
        <title>Effect of fungi and light on seed germination of three Opuntia species from semiarid lands of central Mexico.</title>
        <authorList>
            <person name="Delgado-Sanchez P."/>
            <person name="Jimenez-Bremont J.F."/>
            <person name="Guerrero-Gonzalez Mde L."/>
            <person name="Flores J."/>
        </authorList>
    </citation>
    <scope>NUCLEOTIDE SEQUENCE</scope>
    <source>
        <tissue evidence="2">Cladode</tissue>
    </source>
</reference>
<dbReference type="GO" id="GO:0004712">
    <property type="term" value="F:protein serine/threonine/tyrosine kinase activity"/>
    <property type="evidence" value="ECO:0007669"/>
    <property type="project" value="UniProtKB-EC"/>
</dbReference>
<feature type="domain" description="Protein kinase" evidence="1">
    <location>
        <begin position="57"/>
        <end position="322"/>
    </location>
</feature>
<dbReference type="CDD" id="cd13999">
    <property type="entry name" value="STKc_MAP3K-like"/>
    <property type="match status" value="1"/>
</dbReference>
<dbReference type="InterPro" id="IPR051681">
    <property type="entry name" value="Ser/Thr_Kinases-Pseudokinases"/>
</dbReference>
<organism evidence="2">
    <name type="scientific">Opuntia streptacantha</name>
    <name type="common">Prickly pear cactus</name>
    <name type="synonym">Opuntia cardona</name>
    <dbReference type="NCBI Taxonomy" id="393608"/>
    <lineage>
        <taxon>Eukaryota</taxon>
        <taxon>Viridiplantae</taxon>
        <taxon>Streptophyta</taxon>
        <taxon>Embryophyta</taxon>
        <taxon>Tracheophyta</taxon>
        <taxon>Spermatophyta</taxon>
        <taxon>Magnoliopsida</taxon>
        <taxon>eudicotyledons</taxon>
        <taxon>Gunneridae</taxon>
        <taxon>Pentapetalae</taxon>
        <taxon>Caryophyllales</taxon>
        <taxon>Cactineae</taxon>
        <taxon>Cactaceae</taxon>
        <taxon>Opuntioideae</taxon>
        <taxon>Opuntia</taxon>
    </lineage>
</organism>
<proteinExistence type="predicted"/>
<dbReference type="PANTHER" id="PTHR44329:SF84">
    <property type="entry name" value="PROTEIN KINASE LIKE PROTEIN"/>
    <property type="match status" value="1"/>
</dbReference>
<dbReference type="PROSITE" id="PS00108">
    <property type="entry name" value="PROTEIN_KINASE_ST"/>
    <property type="match status" value="1"/>
</dbReference>
<dbReference type="InterPro" id="IPR000719">
    <property type="entry name" value="Prot_kinase_dom"/>
</dbReference>
<dbReference type="GO" id="GO:0004674">
    <property type="term" value="F:protein serine/threonine kinase activity"/>
    <property type="evidence" value="ECO:0007669"/>
    <property type="project" value="TreeGrafter"/>
</dbReference>
<dbReference type="PANTHER" id="PTHR44329">
    <property type="entry name" value="SERINE/THREONINE-PROTEIN KINASE TNNI3K-RELATED"/>
    <property type="match status" value="1"/>
</dbReference>